<evidence type="ECO:0000313" key="7">
    <source>
        <dbReference type="Proteomes" id="UP000050792"/>
    </source>
</evidence>
<feature type="transmembrane region" description="Helical" evidence="6">
    <location>
        <begin position="16"/>
        <end position="35"/>
    </location>
</feature>
<keyword evidence="2 6" id="KW-0812">Transmembrane</keyword>
<dbReference type="InterPro" id="IPR008952">
    <property type="entry name" value="Tetraspanin_EC2_sf"/>
</dbReference>
<dbReference type="Pfam" id="PF00335">
    <property type="entry name" value="Tetraspanin"/>
    <property type="match status" value="1"/>
</dbReference>
<sequence length="369" mass="42965">MKKTSFWFNDWLDRQTFLILTLEWMIATITLYIIIMATRDIIGPIALLFESLENLFHGIIKTVDEQYIKSNVDFTGDEPRFLFRLLRGPLPTVIFLHLTIILLNAICILFGVLFRAEYFMKCNMFVLIGLLIADTAVFLTWIYKDPKISVGMFLDELQKVQIQYSGAETNNFPTLLFNYVHQHFHCCGMYNYTEWLNSTIQWKRMVTYGNKTYDIKIPISCCPNLTNDRLPDCARLNSNYPPFIQGCGEILTYNPIFDTTSISERFYTLVYLVSHIITISLYVVKTTLLKQKSEILFLYHEGKLQTDNEDEICTDHIKTDSNNNNNNNNSNNNNNNIINNINEQSMNTDSVRGFGYDIVKPHKSDSHFY</sequence>
<evidence type="ECO:0000256" key="3">
    <source>
        <dbReference type="ARBA" id="ARBA00022989"/>
    </source>
</evidence>
<dbReference type="WBParaSite" id="SRDH1_85210.1">
    <property type="protein sequence ID" value="SRDH1_85210.1"/>
    <property type="gene ID" value="SRDH1_85210"/>
</dbReference>
<keyword evidence="3 6" id="KW-1133">Transmembrane helix</keyword>
<dbReference type="AlphaFoldDB" id="A0AA85GBI8"/>
<evidence type="ECO:0000256" key="4">
    <source>
        <dbReference type="ARBA" id="ARBA00023136"/>
    </source>
</evidence>
<organism evidence="7 8">
    <name type="scientific">Schistosoma rodhaini</name>
    <dbReference type="NCBI Taxonomy" id="6188"/>
    <lineage>
        <taxon>Eukaryota</taxon>
        <taxon>Metazoa</taxon>
        <taxon>Spiralia</taxon>
        <taxon>Lophotrochozoa</taxon>
        <taxon>Platyhelminthes</taxon>
        <taxon>Trematoda</taxon>
        <taxon>Digenea</taxon>
        <taxon>Strigeidida</taxon>
        <taxon>Schistosomatoidea</taxon>
        <taxon>Schistosomatidae</taxon>
        <taxon>Schistosoma</taxon>
    </lineage>
</organism>
<evidence type="ECO:0000256" key="2">
    <source>
        <dbReference type="ARBA" id="ARBA00022692"/>
    </source>
</evidence>
<evidence type="ECO:0000256" key="5">
    <source>
        <dbReference type="SAM" id="MobiDB-lite"/>
    </source>
</evidence>
<dbReference type="Proteomes" id="UP000050792">
    <property type="component" value="Unassembled WGS sequence"/>
</dbReference>
<evidence type="ECO:0000256" key="1">
    <source>
        <dbReference type="ARBA" id="ARBA00004141"/>
    </source>
</evidence>
<proteinExistence type="predicted"/>
<keyword evidence="7" id="KW-1185">Reference proteome</keyword>
<dbReference type="SUPFAM" id="SSF48652">
    <property type="entry name" value="Tetraspanin"/>
    <property type="match status" value="1"/>
</dbReference>
<accession>A0AA85GBI8</accession>
<evidence type="ECO:0008006" key="9">
    <source>
        <dbReference type="Google" id="ProtNLM"/>
    </source>
</evidence>
<dbReference type="InterPro" id="IPR018499">
    <property type="entry name" value="Tetraspanin/Peripherin"/>
</dbReference>
<feature type="compositionally biased region" description="Low complexity" evidence="5">
    <location>
        <begin position="321"/>
        <end position="340"/>
    </location>
</feature>
<evidence type="ECO:0000256" key="6">
    <source>
        <dbReference type="SAM" id="Phobius"/>
    </source>
</evidence>
<reference evidence="8" key="2">
    <citation type="submission" date="2023-11" db="UniProtKB">
        <authorList>
            <consortium name="WormBaseParasite"/>
        </authorList>
    </citation>
    <scope>IDENTIFICATION</scope>
</reference>
<evidence type="ECO:0000313" key="8">
    <source>
        <dbReference type="WBParaSite" id="SRDH1_85210.1"/>
    </source>
</evidence>
<protein>
    <recommendedName>
        <fullName evidence="9">Tetraspanin</fullName>
    </recommendedName>
</protein>
<dbReference type="Gene3D" id="1.10.1450.10">
    <property type="entry name" value="Tetraspanin"/>
    <property type="match status" value="1"/>
</dbReference>
<comment type="subcellular location">
    <subcellularLocation>
        <location evidence="1">Membrane</location>
        <topology evidence="1">Multi-pass membrane protein</topology>
    </subcellularLocation>
</comment>
<keyword evidence="4 6" id="KW-0472">Membrane</keyword>
<dbReference type="GO" id="GO:0016020">
    <property type="term" value="C:membrane"/>
    <property type="evidence" value="ECO:0007669"/>
    <property type="project" value="UniProtKB-SubCell"/>
</dbReference>
<feature type="transmembrane region" description="Helical" evidence="6">
    <location>
        <begin position="94"/>
        <end position="113"/>
    </location>
</feature>
<feature type="region of interest" description="Disordered" evidence="5">
    <location>
        <begin position="318"/>
        <end position="340"/>
    </location>
</feature>
<reference evidence="7" key="1">
    <citation type="submission" date="2022-06" db="EMBL/GenBank/DDBJ databases">
        <authorList>
            <person name="Berger JAMES D."/>
            <person name="Berger JAMES D."/>
        </authorList>
    </citation>
    <scope>NUCLEOTIDE SEQUENCE [LARGE SCALE GENOMIC DNA]</scope>
</reference>
<feature type="transmembrane region" description="Helical" evidence="6">
    <location>
        <begin position="125"/>
        <end position="143"/>
    </location>
</feature>
<name>A0AA85GBI8_9TREM</name>